<dbReference type="SUPFAM" id="SSF53649">
    <property type="entry name" value="Alkaline phosphatase-like"/>
    <property type="match status" value="1"/>
</dbReference>
<dbReference type="RefSeq" id="WP_344906053.1">
    <property type="nucleotide sequence ID" value="NZ_BAAAYO010000002.1"/>
</dbReference>
<sequence length="482" mass="53157">MSHSTPENKQPNIVFILSDDQGAWAMGCAGNPEIRTPNLDRLAAEGTRFSSFFCTSPVCSPARASLLTGQIPSQHGVHDWIREGNAGERPIQYLQGQIAYTELLAAAGYTCGLSGKWHLGDSAAPQKGFSHWYVHQAGGGPYYGASMIRDGRPVTEPGYLTEEITSDALDFLSRQDGGTPFYLGVHYTAPHSPWIDSHPKELVDAYADCPFESCPQEPKHPWSIRTAPWADDPRENLKGYFAAVTAMDEQIGRILDYLDDAGLRERTLICFLSDNGFNCGHHGIWGKGNGTFPLNMFDTSVKVPALFSQPGRIPQGRVCDELVSGYDFMPTLLAYVGLPLPETEVARLPGRSFLELLEGREGASREHVVIYDEYGPVRMIRSKNWKYVHRYPYGPHELYDLAADPGERRNLAEGAWPERQPDIAARLIELRGQLANWFAQYADPARDGSREPVSGLGQIDLAGTAAQGRSAYVPPYPNQDGG</sequence>
<protein>
    <submittedName>
        <fullName evidence="6">Sulfatase-like hydrolase/transferase</fullName>
    </submittedName>
</protein>
<dbReference type="EMBL" id="JBHMAG010000004">
    <property type="protein sequence ID" value="MFB9751159.1"/>
    <property type="molecule type" value="Genomic_DNA"/>
</dbReference>
<reference evidence="6 7" key="1">
    <citation type="submission" date="2024-09" db="EMBL/GenBank/DDBJ databases">
        <authorList>
            <person name="Sun Q."/>
            <person name="Mori K."/>
        </authorList>
    </citation>
    <scope>NUCLEOTIDE SEQUENCE [LARGE SCALE GENOMIC DNA]</scope>
    <source>
        <strain evidence="6 7">JCM 12520</strain>
    </source>
</reference>
<name>A0ABV5VSB0_9BACL</name>
<keyword evidence="3" id="KW-0378">Hydrolase</keyword>
<dbReference type="Pfam" id="PF00884">
    <property type="entry name" value="Sulfatase"/>
    <property type="match status" value="1"/>
</dbReference>
<evidence type="ECO:0000313" key="6">
    <source>
        <dbReference type="EMBL" id="MFB9751159.1"/>
    </source>
</evidence>
<keyword evidence="7" id="KW-1185">Reference proteome</keyword>
<dbReference type="CDD" id="cd16149">
    <property type="entry name" value="sulfatase_like"/>
    <property type="match status" value="1"/>
</dbReference>
<dbReference type="InterPro" id="IPR024607">
    <property type="entry name" value="Sulfatase_CS"/>
</dbReference>
<dbReference type="InterPro" id="IPR017850">
    <property type="entry name" value="Alkaline_phosphatase_core_sf"/>
</dbReference>
<dbReference type="InterPro" id="IPR000917">
    <property type="entry name" value="Sulfatase_N"/>
</dbReference>
<keyword evidence="4" id="KW-0106">Calcium</keyword>
<evidence type="ECO:0000256" key="2">
    <source>
        <dbReference type="ARBA" id="ARBA00022723"/>
    </source>
</evidence>
<dbReference type="InterPro" id="IPR050738">
    <property type="entry name" value="Sulfatase"/>
</dbReference>
<dbReference type="Proteomes" id="UP001589619">
    <property type="component" value="Unassembled WGS sequence"/>
</dbReference>
<dbReference type="PANTHER" id="PTHR42693:SF33">
    <property type="entry name" value="ARYLSULFATASE"/>
    <property type="match status" value="1"/>
</dbReference>
<keyword evidence="2" id="KW-0479">Metal-binding</keyword>
<dbReference type="PROSITE" id="PS00523">
    <property type="entry name" value="SULFATASE_1"/>
    <property type="match status" value="1"/>
</dbReference>
<dbReference type="Gene3D" id="3.40.720.10">
    <property type="entry name" value="Alkaline Phosphatase, subunit A"/>
    <property type="match status" value="1"/>
</dbReference>
<accession>A0ABV5VSB0</accession>
<organism evidence="6 7">
    <name type="scientific">Paenibacillus hodogayensis</name>
    <dbReference type="NCBI Taxonomy" id="279208"/>
    <lineage>
        <taxon>Bacteria</taxon>
        <taxon>Bacillati</taxon>
        <taxon>Bacillota</taxon>
        <taxon>Bacilli</taxon>
        <taxon>Bacillales</taxon>
        <taxon>Paenibacillaceae</taxon>
        <taxon>Paenibacillus</taxon>
    </lineage>
</organism>
<evidence type="ECO:0000256" key="4">
    <source>
        <dbReference type="ARBA" id="ARBA00022837"/>
    </source>
</evidence>
<evidence type="ECO:0000259" key="5">
    <source>
        <dbReference type="Pfam" id="PF00884"/>
    </source>
</evidence>
<evidence type="ECO:0000313" key="7">
    <source>
        <dbReference type="Proteomes" id="UP001589619"/>
    </source>
</evidence>
<evidence type="ECO:0000256" key="1">
    <source>
        <dbReference type="ARBA" id="ARBA00008779"/>
    </source>
</evidence>
<gene>
    <name evidence="6" type="ORF">ACFFNY_06200</name>
</gene>
<feature type="domain" description="Sulfatase N-terminal" evidence="5">
    <location>
        <begin position="11"/>
        <end position="337"/>
    </location>
</feature>
<proteinExistence type="inferred from homology"/>
<evidence type="ECO:0000256" key="3">
    <source>
        <dbReference type="ARBA" id="ARBA00022801"/>
    </source>
</evidence>
<comment type="similarity">
    <text evidence="1">Belongs to the sulfatase family.</text>
</comment>
<dbReference type="PANTHER" id="PTHR42693">
    <property type="entry name" value="ARYLSULFATASE FAMILY MEMBER"/>
    <property type="match status" value="1"/>
</dbReference>
<comment type="caution">
    <text evidence="6">The sequence shown here is derived from an EMBL/GenBank/DDBJ whole genome shotgun (WGS) entry which is preliminary data.</text>
</comment>